<keyword evidence="4" id="KW-1185">Reference proteome</keyword>
<protein>
    <submittedName>
        <fullName evidence="5">Tubulin--tyrosine ligase-like protein 12 (inferred by orthology to a C. elegans protein)</fullName>
    </submittedName>
</protein>
<feature type="domain" description="Tubulin--tyrosine ligase-like protein 12 SET-like" evidence="2">
    <location>
        <begin position="80"/>
        <end position="130"/>
    </location>
</feature>
<dbReference type="InterPro" id="IPR027749">
    <property type="entry name" value="TTLL12"/>
</dbReference>
<feature type="region of interest" description="Disordered" evidence="1">
    <location>
        <begin position="131"/>
        <end position="188"/>
    </location>
</feature>
<dbReference type="Proteomes" id="UP000267096">
    <property type="component" value="Unassembled WGS sequence"/>
</dbReference>
<reference evidence="3 4" key="2">
    <citation type="submission" date="2018-11" db="EMBL/GenBank/DDBJ databases">
        <authorList>
            <consortium name="Pathogen Informatics"/>
        </authorList>
    </citation>
    <scope>NUCLEOTIDE SEQUENCE [LARGE SCALE GENOMIC DNA]</scope>
</reference>
<dbReference type="Pfam" id="PF25556">
    <property type="entry name" value="SET_TTL"/>
    <property type="match status" value="2"/>
</dbReference>
<dbReference type="EMBL" id="UYRR01034658">
    <property type="protein sequence ID" value="VDK61789.1"/>
    <property type="molecule type" value="Genomic_DNA"/>
</dbReference>
<feature type="domain" description="Tubulin--tyrosine ligase-like protein 12 SET-like" evidence="2">
    <location>
        <begin position="203"/>
        <end position="313"/>
    </location>
</feature>
<dbReference type="WBParaSite" id="ASIM_0001844901-mRNA-1">
    <property type="protein sequence ID" value="ASIM_0001844901-mRNA-1"/>
    <property type="gene ID" value="ASIM_0001844901"/>
</dbReference>
<reference evidence="5" key="1">
    <citation type="submission" date="2017-02" db="UniProtKB">
        <authorList>
            <consortium name="WormBaseParasite"/>
        </authorList>
    </citation>
    <scope>IDENTIFICATION</scope>
</reference>
<name>A0A0M3KBV2_ANISI</name>
<evidence type="ECO:0000313" key="3">
    <source>
        <dbReference type="EMBL" id="VDK61789.1"/>
    </source>
</evidence>
<accession>A0A0M3KBV2</accession>
<dbReference type="AlphaFoldDB" id="A0A0M3KBV2"/>
<dbReference type="PANTHER" id="PTHR46088:SF1">
    <property type="entry name" value="TUBULIN--TYROSINE LIGASE-LIKE PROTEIN 12"/>
    <property type="match status" value="1"/>
</dbReference>
<dbReference type="PANTHER" id="PTHR46088">
    <property type="entry name" value="TUBULIN--TYROSINE LIGASE-LIKE PROTEIN 12"/>
    <property type="match status" value="1"/>
</dbReference>
<dbReference type="GO" id="GO:0005737">
    <property type="term" value="C:cytoplasm"/>
    <property type="evidence" value="ECO:0007669"/>
    <property type="project" value="TreeGrafter"/>
</dbReference>
<evidence type="ECO:0000259" key="2">
    <source>
        <dbReference type="Pfam" id="PF25556"/>
    </source>
</evidence>
<dbReference type="OrthoDB" id="60477at2759"/>
<organism evidence="5">
    <name type="scientific">Anisakis simplex</name>
    <name type="common">Herring worm</name>
    <dbReference type="NCBI Taxonomy" id="6269"/>
    <lineage>
        <taxon>Eukaryota</taxon>
        <taxon>Metazoa</taxon>
        <taxon>Ecdysozoa</taxon>
        <taxon>Nematoda</taxon>
        <taxon>Chromadorea</taxon>
        <taxon>Rhabditida</taxon>
        <taxon>Spirurina</taxon>
        <taxon>Ascaridomorpha</taxon>
        <taxon>Ascaridoidea</taxon>
        <taxon>Anisakidae</taxon>
        <taxon>Anisakis</taxon>
        <taxon>Anisakis simplex complex</taxon>
    </lineage>
</organism>
<proteinExistence type="predicted"/>
<feature type="compositionally biased region" description="Low complexity" evidence="1">
    <location>
        <begin position="163"/>
        <end position="177"/>
    </location>
</feature>
<sequence>MATAASSNSNSKSAQIDDEEYEAFEARHITQLASAAVPQHFWRKLYEKLLNETFDAGKFFQIVAEESEDGTRTYSVITLADLKADDPNNIFLIDHAWTFRPQVAREQLRVIPGLLDRICAVFDIEHREEAENFSDYGSETEATPEQPHDSGTKHPENGDTGAEHGAAASGEEAAGGSRPQLRPNSSFVESIPASASCGSIPVETEEDRRINAVLHNMWQHIQTYTIRFTNKEPDESDMPLWYMPDEFGVRIGHSAEPNFRMVPMFYSAQGCAYSLLFPIRDVKTDEVVTRDYVDNMVVREHPELRTVLMHPWELTDLSSQKLEHVILDEKFFTVSSCSI</sequence>
<evidence type="ECO:0000313" key="4">
    <source>
        <dbReference type="Proteomes" id="UP000267096"/>
    </source>
</evidence>
<evidence type="ECO:0000256" key="1">
    <source>
        <dbReference type="SAM" id="MobiDB-lite"/>
    </source>
</evidence>
<evidence type="ECO:0000313" key="5">
    <source>
        <dbReference type="WBParaSite" id="ASIM_0001844901-mRNA-1"/>
    </source>
</evidence>
<feature type="compositionally biased region" description="Basic and acidic residues" evidence="1">
    <location>
        <begin position="146"/>
        <end position="157"/>
    </location>
</feature>
<gene>
    <name evidence="3" type="ORF">ASIM_LOCUS17850</name>
</gene>
<dbReference type="InterPro" id="IPR057954">
    <property type="entry name" value="SET_TTL12"/>
</dbReference>